<comment type="caution">
    <text evidence="1">The sequence shown here is derived from an EMBL/GenBank/DDBJ whole genome shotgun (WGS) entry which is preliminary data.</text>
</comment>
<proteinExistence type="predicted"/>
<name>A0A132NN72_GIAIN</name>
<dbReference type="PROSITE" id="PS50096">
    <property type="entry name" value="IQ"/>
    <property type="match status" value="1"/>
</dbReference>
<sequence length="117" mass="13014">MDQTLATIAIQAAFRGYHCRAKIRSLWNDWLDQVRTIERSPNLCFGHHLPLLVDHQPNFSESRSPNVLPTKHTVYSHGASPYAYSVRRFGEIPPNSIIGPSISSLGDSGNNGIRSIS</sequence>
<organism evidence="1 2">
    <name type="scientific">Giardia duodenalis assemblage B</name>
    <dbReference type="NCBI Taxonomy" id="1394984"/>
    <lineage>
        <taxon>Eukaryota</taxon>
        <taxon>Metamonada</taxon>
        <taxon>Diplomonadida</taxon>
        <taxon>Hexamitidae</taxon>
        <taxon>Giardiinae</taxon>
        <taxon>Giardia</taxon>
    </lineage>
</organism>
<evidence type="ECO:0000313" key="1">
    <source>
        <dbReference type="EMBL" id="KWX11484.1"/>
    </source>
</evidence>
<accession>A0A132NN72</accession>
<dbReference type="VEuPathDB" id="GiardiaDB:QR46_4555"/>
<dbReference type="Proteomes" id="UP000070089">
    <property type="component" value="Unassembled WGS sequence"/>
</dbReference>
<gene>
    <name evidence="1" type="ORF">QR46_4555</name>
</gene>
<dbReference type="EMBL" id="JXTI01000182">
    <property type="protein sequence ID" value="KWX11484.1"/>
    <property type="molecule type" value="Genomic_DNA"/>
</dbReference>
<protein>
    <submittedName>
        <fullName evidence="1">Uncharacterized protein</fullName>
    </submittedName>
</protein>
<dbReference type="OrthoDB" id="10429658at2759"/>
<dbReference type="AlphaFoldDB" id="A0A132NN72"/>
<reference evidence="1 2" key="1">
    <citation type="journal article" date="2015" name="Mol. Biochem. Parasitol.">
        <title>Identification of polymorphic genes for use in assemblage B genotyping assays through comparative genomics of multiple assemblage B Giardia duodenalis isolates.</title>
        <authorList>
            <person name="Wielinga C."/>
            <person name="Thompson R.C."/>
            <person name="Monis P."/>
            <person name="Ryan U."/>
        </authorList>
    </citation>
    <scope>NUCLEOTIDE SEQUENCE [LARGE SCALE GENOMIC DNA]</scope>
    <source>
        <strain evidence="1 2">BAH15c1</strain>
    </source>
</reference>
<evidence type="ECO:0000313" key="2">
    <source>
        <dbReference type="Proteomes" id="UP000070089"/>
    </source>
</evidence>